<evidence type="ECO:0000313" key="6">
    <source>
        <dbReference type="EMBL" id="MES1918258.1"/>
    </source>
</evidence>
<dbReference type="EC" id="4.2.1.47" evidence="3"/>
<comment type="similarity">
    <text evidence="2">Belongs to the NAD(P)-dependent epimerase/dehydratase family. GDP-mannose 4,6-dehydratase subfamily.</text>
</comment>
<accession>A0ABV2AEZ9</accession>
<dbReference type="Pfam" id="PF16363">
    <property type="entry name" value="GDP_Man_Dehyd"/>
    <property type="match status" value="1"/>
</dbReference>
<dbReference type="InterPro" id="IPR036291">
    <property type="entry name" value="NAD(P)-bd_dom_sf"/>
</dbReference>
<reference evidence="6 7" key="1">
    <citation type="journal article" date="2024" name="BMC Biol.">
        <title>Comparative genomics of Ascetosporea gives new insight into the evolutionary basis for animal parasitism in Rhizaria.</title>
        <authorList>
            <person name="Hiltunen Thoren M."/>
            <person name="Onut-Brannstrom I."/>
            <person name="Alfjorden A."/>
            <person name="Peckova H."/>
            <person name="Swords F."/>
            <person name="Hooper C."/>
            <person name="Holzer A.S."/>
            <person name="Bass D."/>
            <person name="Burki F."/>
        </authorList>
    </citation>
    <scope>NUCLEOTIDE SEQUENCE [LARGE SCALE GENOMIC DNA]</scope>
    <source>
        <strain evidence="6">20-A016</strain>
    </source>
</reference>
<dbReference type="PANTHER" id="PTHR43715:SF1">
    <property type="entry name" value="GDP-MANNOSE 4,6 DEHYDRATASE"/>
    <property type="match status" value="1"/>
</dbReference>
<keyword evidence="4" id="KW-0456">Lyase</keyword>
<dbReference type="EMBL" id="JBDODL010000033">
    <property type="protein sequence ID" value="MES1918258.1"/>
    <property type="molecule type" value="Genomic_DNA"/>
</dbReference>
<dbReference type="InterPro" id="IPR006368">
    <property type="entry name" value="GDP_Man_deHydtase"/>
</dbReference>
<evidence type="ECO:0000313" key="7">
    <source>
        <dbReference type="Proteomes" id="UP001439008"/>
    </source>
</evidence>
<dbReference type="Gene3D" id="3.40.50.720">
    <property type="entry name" value="NAD(P)-binding Rossmann-like Domain"/>
    <property type="match status" value="1"/>
</dbReference>
<dbReference type="SUPFAM" id="SSF51735">
    <property type="entry name" value="NAD(P)-binding Rossmann-fold domains"/>
    <property type="match status" value="1"/>
</dbReference>
<organism evidence="6 7">
    <name type="scientific">Bonamia ostreae</name>
    <dbReference type="NCBI Taxonomy" id="126728"/>
    <lineage>
        <taxon>Eukaryota</taxon>
        <taxon>Sar</taxon>
        <taxon>Rhizaria</taxon>
        <taxon>Endomyxa</taxon>
        <taxon>Ascetosporea</taxon>
        <taxon>Haplosporida</taxon>
        <taxon>Bonamia</taxon>
    </lineage>
</organism>
<dbReference type="InterPro" id="IPR016040">
    <property type="entry name" value="NAD(P)-bd_dom"/>
</dbReference>
<sequence>MSIKQNGNQPFLLKNNSKIALITGITGQDGSYLSEFLLKKGYEVHGLTRRDSRSCFSRIDHLINDSSIFGKKFFMHRGDITDSANLVRLLKNIGPDEIYNLAAQSHVQVSFETPENTSQINAIGVLKF</sequence>
<dbReference type="Proteomes" id="UP001439008">
    <property type="component" value="Unassembled WGS sequence"/>
</dbReference>
<evidence type="ECO:0000256" key="2">
    <source>
        <dbReference type="ARBA" id="ARBA00009263"/>
    </source>
</evidence>
<comment type="caution">
    <text evidence="6">The sequence shown here is derived from an EMBL/GenBank/DDBJ whole genome shotgun (WGS) entry which is preliminary data.</text>
</comment>
<proteinExistence type="inferred from homology"/>
<dbReference type="PANTHER" id="PTHR43715">
    <property type="entry name" value="GDP-MANNOSE 4,6-DEHYDRATASE"/>
    <property type="match status" value="1"/>
</dbReference>
<feature type="domain" description="NAD(P)-binding" evidence="5">
    <location>
        <begin position="21"/>
        <end position="127"/>
    </location>
</feature>
<comment type="cofactor">
    <cofactor evidence="1">
        <name>NADP(+)</name>
        <dbReference type="ChEBI" id="CHEBI:58349"/>
    </cofactor>
</comment>
<gene>
    <name evidence="6" type="ORF">MHBO_000252</name>
</gene>
<evidence type="ECO:0000256" key="3">
    <source>
        <dbReference type="ARBA" id="ARBA00011989"/>
    </source>
</evidence>
<evidence type="ECO:0000256" key="1">
    <source>
        <dbReference type="ARBA" id="ARBA00001937"/>
    </source>
</evidence>
<protein>
    <recommendedName>
        <fullName evidence="3">GDP-mannose 4,6-dehydratase</fullName>
        <ecNumber evidence="3">4.2.1.47</ecNumber>
    </recommendedName>
</protein>
<evidence type="ECO:0000259" key="5">
    <source>
        <dbReference type="Pfam" id="PF16363"/>
    </source>
</evidence>
<evidence type="ECO:0000256" key="4">
    <source>
        <dbReference type="ARBA" id="ARBA00023239"/>
    </source>
</evidence>
<keyword evidence="7" id="KW-1185">Reference proteome</keyword>
<name>A0ABV2AEZ9_9EUKA</name>